<evidence type="ECO:0000256" key="8">
    <source>
        <dbReference type="ARBA" id="ARBA00023242"/>
    </source>
</evidence>
<dbReference type="RefSeq" id="XP_018741479.1">
    <property type="nucleotide sequence ID" value="XM_018884861.1"/>
</dbReference>
<evidence type="ECO:0000256" key="5">
    <source>
        <dbReference type="ARBA" id="ARBA00022618"/>
    </source>
</evidence>
<dbReference type="GO" id="GO:0005634">
    <property type="term" value="C:nucleus"/>
    <property type="evidence" value="ECO:0007669"/>
    <property type="project" value="UniProtKB-SubCell"/>
</dbReference>
<gene>
    <name evidence="13" type="ORF">MSYG_3246</name>
</gene>
<dbReference type="InterPro" id="IPR038275">
    <property type="entry name" value="Nuf2_N_sf"/>
</dbReference>
<keyword evidence="5" id="KW-0132">Cell division</keyword>
<name>M5ECW4_MALS4</name>
<evidence type="ECO:0000313" key="13">
    <source>
        <dbReference type="EMBL" id="SHO78898.1"/>
    </source>
</evidence>
<proteinExistence type="inferred from homology"/>
<evidence type="ECO:0000256" key="4">
    <source>
        <dbReference type="ARBA" id="ARBA00022454"/>
    </source>
</evidence>
<dbReference type="InterPro" id="IPR041112">
    <property type="entry name" value="Nuf2_DHR10-like"/>
</dbReference>
<evidence type="ECO:0000256" key="6">
    <source>
        <dbReference type="ARBA" id="ARBA00022776"/>
    </source>
</evidence>
<evidence type="ECO:0000256" key="11">
    <source>
        <dbReference type="SAM" id="Coils"/>
    </source>
</evidence>
<feature type="region of interest" description="Disordered" evidence="12">
    <location>
        <begin position="1"/>
        <end position="20"/>
    </location>
</feature>
<evidence type="ECO:0000313" key="14">
    <source>
        <dbReference type="Proteomes" id="UP000186303"/>
    </source>
</evidence>
<dbReference type="VEuPathDB" id="FungiDB:MSYG_3246"/>
<evidence type="ECO:0000256" key="3">
    <source>
        <dbReference type="ARBA" id="ARBA00005498"/>
    </source>
</evidence>
<feature type="coiled-coil region" evidence="11">
    <location>
        <begin position="150"/>
        <end position="212"/>
    </location>
</feature>
<organism evidence="13 14">
    <name type="scientific">Malassezia sympodialis (strain ATCC 42132)</name>
    <name type="common">Atopic eczema-associated yeast</name>
    <dbReference type="NCBI Taxonomy" id="1230383"/>
    <lineage>
        <taxon>Eukaryota</taxon>
        <taxon>Fungi</taxon>
        <taxon>Dikarya</taxon>
        <taxon>Basidiomycota</taxon>
        <taxon>Ustilaginomycotina</taxon>
        <taxon>Malasseziomycetes</taxon>
        <taxon>Malasseziales</taxon>
        <taxon>Malasseziaceae</taxon>
        <taxon>Malassezia</taxon>
    </lineage>
</organism>
<keyword evidence="6" id="KW-0498">Mitosis</keyword>
<keyword evidence="7 11" id="KW-0175">Coiled coil</keyword>
<feature type="coiled-coil region" evidence="11">
    <location>
        <begin position="266"/>
        <end position="429"/>
    </location>
</feature>
<reference evidence="14" key="1">
    <citation type="journal article" date="2017" name="Nucleic Acids Res.">
        <title>Proteogenomics produces comprehensive and highly accurate protein-coding gene annotation in a complete genome assembly of Malassezia sympodialis.</title>
        <authorList>
            <person name="Zhu Y."/>
            <person name="Engstroem P.G."/>
            <person name="Tellgren-Roth C."/>
            <person name="Baudo C.D."/>
            <person name="Kennell J.C."/>
            <person name="Sun S."/>
            <person name="Billmyre R.B."/>
            <person name="Schroeder M.S."/>
            <person name="Andersson A."/>
            <person name="Holm T."/>
            <person name="Sigurgeirsson B."/>
            <person name="Wu G."/>
            <person name="Sankaranarayanan S.R."/>
            <person name="Siddharthan R."/>
            <person name="Sanyal K."/>
            <person name="Lundeberg J."/>
            <person name="Nystedt B."/>
            <person name="Boekhout T."/>
            <person name="Dawson T.L. Jr."/>
            <person name="Heitman J."/>
            <person name="Scheynius A."/>
            <person name="Lehtioe J."/>
        </authorList>
    </citation>
    <scope>NUCLEOTIDE SEQUENCE [LARGE SCALE GENOMIC DNA]</scope>
    <source>
        <strain evidence="14">ATCC 42132</strain>
    </source>
</reference>
<dbReference type="Gene3D" id="1.10.418.60">
    <property type="entry name" value="Ncd80 complex, Nuf2 subunit"/>
    <property type="match status" value="1"/>
</dbReference>
<dbReference type="OrthoDB" id="8194677at2759"/>
<dbReference type="InterPro" id="IPR005549">
    <property type="entry name" value="Kinetochore_Nuf2_N"/>
</dbReference>
<dbReference type="GO" id="GO:0051301">
    <property type="term" value="P:cell division"/>
    <property type="evidence" value="ECO:0007669"/>
    <property type="project" value="UniProtKB-KW"/>
</dbReference>
<keyword evidence="10" id="KW-0137">Centromere</keyword>
<feature type="compositionally biased region" description="Low complexity" evidence="12">
    <location>
        <begin position="1"/>
        <end position="16"/>
    </location>
</feature>
<evidence type="ECO:0000256" key="10">
    <source>
        <dbReference type="ARBA" id="ARBA00023328"/>
    </source>
</evidence>
<evidence type="ECO:0000256" key="2">
    <source>
        <dbReference type="ARBA" id="ARBA00004584"/>
    </source>
</evidence>
<evidence type="ECO:0000256" key="7">
    <source>
        <dbReference type="ARBA" id="ARBA00023054"/>
    </source>
</evidence>
<dbReference type="STRING" id="1230383.M5ECW4"/>
<comment type="similarity">
    <text evidence="3">Belongs to the NUF2 family.</text>
</comment>
<dbReference type="HOGENOM" id="CLU_025461_1_1_1"/>
<dbReference type="GO" id="GO:0031262">
    <property type="term" value="C:Ndc80 complex"/>
    <property type="evidence" value="ECO:0007669"/>
    <property type="project" value="InterPro"/>
</dbReference>
<evidence type="ECO:0000256" key="1">
    <source>
        <dbReference type="ARBA" id="ARBA00004123"/>
    </source>
</evidence>
<dbReference type="OMA" id="YLKMEAH"/>
<keyword evidence="4" id="KW-0158">Chromosome</keyword>
<accession>M5ECW4</accession>
<dbReference type="Pfam" id="PF18595">
    <property type="entry name" value="Nuf2_DHR10-like"/>
    <property type="match status" value="1"/>
</dbReference>
<dbReference type="Proteomes" id="UP000186303">
    <property type="component" value="Chromosome 5"/>
</dbReference>
<dbReference type="Pfam" id="PF03800">
    <property type="entry name" value="Nuf2"/>
    <property type="match status" value="1"/>
</dbReference>
<dbReference type="AlphaFoldDB" id="M5ECW4"/>
<keyword evidence="8" id="KW-0539">Nucleus</keyword>
<dbReference type="PANTHER" id="PTHR48441:SF1">
    <property type="entry name" value="NT-3"/>
    <property type="match status" value="1"/>
</dbReference>
<dbReference type="Gene3D" id="1.10.287.1490">
    <property type="match status" value="1"/>
</dbReference>
<sequence length="456" mass="51725">MAPPTASAPGPAGAPADQNYTSFPAVKTDELLSVLHEMNLAVTAEDVAKPQGAMAQKVYMAFLDTLAGTMPEMLERQRDEICANTEHRELFEDGVAWLLFFREVRTMMEAATVTDFQLQDLTRPTAKRFKRHMSALVNFFRFRSDRLAEFDELVLETEALENQRMELEEGLARDKQAIESVLAQRRADEPRVQQLRDENLAHSDRLLQMKKEQGRLLAEVDALKGDKAEAVQRQTDIQYQLQIVAAELAKLQSRLATEPADIRRDVDDMQAQLQSERASLGESERKARELGAKVDVLQQLDADVAAAIAAMEQVAADMERTAAEARALEETRAQLATYTHERPTLAHRLEVLDRQVKLATERLERARRQLEEKRTERQAQMDALTARLAEVSKLRKERHALADIKNQEATSVERELESVLQEHEAHRARMQLDKEALCRTAKAYMDTLVRTWSAAT</sequence>
<comment type="subcellular location">
    <subcellularLocation>
        <location evidence="2">Chromosome</location>
        <location evidence="2">Centromere</location>
    </subcellularLocation>
    <subcellularLocation>
        <location evidence="1">Nucleus</location>
    </subcellularLocation>
</comment>
<dbReference type="EMBL" id="LT671825">
    <property type="protein sequence ID" value="SHO78898.1"/>
    <property type="molecule type" value="Genomic_DNA"/>
</dbReference>
<protein>
    <submittedName>
        <fullName evidence="13">Similar to S.cerevisiae protein NUF2 (Component of the kinetochore-associated Ndc80 complex)</fullName>
    </submittedName>
</protein>
<keyword evidence="9" id="KW-0131">Cell cycle</keyword>
<keyword evidence="14" id="KW-1185">Reference proteome</keyword>
<dbReference type="PANTHER" id="PTHR48441">
    <property type="match status" value="1"/>
</dbReference>
<evidence type="ECO:0000256" key="9">
    <source>
        <dbReference type="ARBA" id="ARBA00023306"/>
    </source>
</evidence>
<evidence type="ECO:0000256" key="12">
    <source>
        <dbReference type="SAM" id="MobiDB-lite"/>
    </source>
</evidence>
<dbReference type="KEGG" id="msym:MSY001_2978"/>